<dbReference type="PROSITE" id="PS50222">
    <property type="entry name" value="EF_HAND_2"/>
    <property type="match status" value="2"/>
</dbReference>
<dbReference type="GO" id="GO:0005246">
    <property type="term" value="F:calcium channel regulator activity"/>
    <property type="evidence" value="ECO:0007669"/>
    <property type="project" value="TreeGrafter"/>
</dbReference>
<dbReference type="InterPro" id="IPR011992">
    <property type="entry name" value="EF-hand-dom_pair"/>
</dbReference>
<feature type="domain" description="EF-hand" evidence="5">
    <location>
        <begin position="164"/>
        <end position="199"/>
    </location>
</feature>
<dbReference type="SMART" id="SM00054">
    <property type="entry name" value="EFh"/>
    <property type="match status" value="3"/>
</dbReference>
<dbReference type="Proteomes" id="UP000886611">
    <property type="component" value="Unassembled WGS sequence"/>
</dbReference>
<evidence type="ECO:0000256" key="4">
    <source>
        <dbReference type="SAM" id="MobiDB-lite"/>
    </source>
</evidence>
<dbReference type="FunFam" id="1.10.238.10:FF:000069">
    <property type="entry name" value="calcium-binding protein 1 isoform X1"/>
    <property type="match status" value="1"/>
</dbReference>
<dbReference type="EMBL" id="JAATIS010003638">
    <property type="protein sequence ID" value="KAG2463471.1"/>
    <property type="molecule type" value="Genomic_DNA"/>
</dbReference>
<comment type="caution">
    <text evidence="6">The sequence shown here is derived from an EMBL/GenBank/DDBJ whole genome shotgun (WGS) entry which is preliminary data.</text>
</comment>
<proteinExistence type="predicted"/>
<dbReference type="InterPro" id="IPR002048">
    <property type="entry name" value="EF_hand_dom"/>
</dbReference>
<feature type="region of interest" description="Disordered" evidence="4">
    <location>
        <begin position="40"/>
        <end position="125"/>
    </location>
</feature>
<dbReference type="SUPFAM" id="SSF47473">
    <property type="entry name" value="EF-hand"/>
    <property type="match status" value="1"/>
</dbReference>
<dbReference type="AlphaFoldDB" id="A0A8X8BRC2"/>
<evidence type="ECO:0000259" key="5">
    <source>
        <dbReference type="PROSITE" id="PS50222"/>
    </source>
</evidence>
<feature type="compositionally biased region" description="Basic and acidic residues" evidence="4">
    <location>
        <begin position="95"/>
        <end position="110"/>
    </location>
</feature>
<organism evidence="6 7">
    <name type="scientific">Polypterus senegalus</name>
    <name type="common">Senegal bichir</name>
    <dbReference type="NCBI Taxonomy" id="55291"/>
    <lineage>
        <taxon>Eukaryota</taxon>
        <taxon>Metazoa</taxon>
        <taxon>Chordata</taxon>
        <taxon>Craniata</taxon>
        <taxon>Vertebrata</taxon>
        <taxon>Euteleostomi</taxon>
        <taxon>Actinopterygii</taxon>
        <taxon>Polypteriformes</taxon>
        <taxon>Polypteridae</taxon>
        <taxon>Polypterus</taxon>
    </lineage>
</organism>
<evidence type="ECO:0000256" key="3">
    <source>
        <dbReference type="ARBA" id="ARBA00022837"/>
    </source>
</evidence>
<dbReference type="PANTHER" id="PTHR45917:SF3">
    <property type="entry name" value="CALCIUM-BINDING PROTEIN 5"/>
    <property type="match status" value="1"/>
</dbReference>
<feature type="domain" description="EF-hand" evidence="5">
    <location>
        <begin position="241"/>
        <end position="276"/>
    </location>
</feature>
<dbReference type="InterPro" id="IPR043582">
    <property type="entry name" value="CaBP1/2/4/5"/>
</dbReference>
<protein>
    <submittedName>
        <fullName evidence="6">CABP5 protein</fullName>
    </submittedName>
</protein>
<dbReference type="GO" id="GO:0005509">
    <property type="term" value="F:calcium ion binding"/>
    <property type="evidence" value="ECO:0007669"/>
    <property type="project" value="InterPro"/>
</dbReference>
<feature type="non-terminal residue" evidence="6">
    <location>
        <position position="1"/>
    </location>
</feature>
<dbReference type="PANTHER" id="PTHR45917">
    <property type="entry name" value="CALCIUM-BINDING PROTEIN 1-RELATED"/>
    <property type="match status" value="1"/>
</dbReference>
<evidence type="ECO:0000256" key="2">
    <source>
        <dbReference type="ARBA" id="ARBA00022737"/>
    </source>
</evidence>
<accession>A0A8X8BRC2</accession>
<sequence length="398" mass="43609">MCELPSGARTTTPAGLRSRVGGTLAVLGISAAGPRVRIRRDVMRSHSGRASSSGIKLNTCRHQRKGKNPSTDPRHHPIGGAPGTTTGRLLSGHQDQGDHPHLESRDERVLEISGTSRRGSSHRGLHIPERHTVPYAMQNIYGPACIFLRKGIAEKHTERVLSDDEIEELREAFTEFDKDKDGLITCKDLGNLMRTMGYMPTEMELIELSQQINMNLGGRVDFEDFVELMSPKLLAETAGMIGMKELRNAFKEFDANGDGEITIEELRHAMSKLLGEQLNAREIEDVVREADNNGDGTVDFEGTGLHTKIGGLDKRGIHKETGIKVTDISDKEGETGEVIMNQELHAEEDPAVQTSWAVGTTPSSTATSKGSLCTFKLCGLNLGTTLWISSFKLRYLPA</sequence>
<keyword evidence="2" id="KW-0677">Repeat</keyword>
<dbReference type="CDD" id="cd00051">
    <property type="entry name" value="EFh"/>
    <property type="match status" value="1"/>
</dbReference>
<gene>
    <name evidence="6" type="primary">Cabp5</name>
    <name evidence="6" type="ORF">GTO96_0002163</name>
</gene>
<name>A0A8X8BRC2_POLSE</name>
<keyword evidence="1" id="KW-0479">Metal-binding</keyword>
<dbReference type="PROSITE" id="PS00018">
    <property type="entry name" value="EF_HAND_1"/>
    <property type="match status" value="2"/>
</dbReference>
<dbReference type="InterPro" id="IPR018247">
    <property type="entry name" value="EF_Hand_1_Ca_BS"/>
</dbReference>
<feature type="non-terminal residue" evidence="6">
    <location>
        <position position="398"/>
    </location>
</feature>
<evidence type="ECO:0000256" key="1">
    <source>
        <dbReference type="ARBA" id="ARBA00022723"/>
    </source>
</evidence>
<evidence type="ECO:0000313" key="7">
    <source>
        <dbReference type="Proteomes" id="UP000886611"/>
    </source>
</evidence>
<dbReference type="FunFam" id="1.10.238.10:FF:000037">
    <property type="entry name" value="calcium-binding protein 1 isoform X2"/>
    <property type="match status" value="1"/>
</dbReference>
<keyword evidence="7" id="KW-1185">Reference proteome</keyword>
<dbReference type="GO" id="GO:0005737">
    <property type="term" value="C:cytoplasm"/>
    <property type="evidence" value="ECO:0007669"/>
    <property type="project" value="TreeGrafter"/>
</dbReference>
<dbReference type="Pfam" id="PF13499">
    <property type="entry name" value="EF-hand_7"/>
    <property type="match status" value="2"/>
</dbReference>
<evidence type="ECO:0000313" key="6">
    <source>
        <dbReference type="EMBL" id="KAG2463471.1"/>
    </source>
</evidence>
<keyword evidence="3" id="KW-0106">Calcium</keyword>
<reference evidence="6 7" key="1">
    <citation type="journal article" date="2021" name="Cell">
        <title>Tracing the genetic footprints of vertebrate landing in non-teleost ray-finned fishes.</title>
        <authorList>
            <person name="Bi X."/>
            <person name="Wang K."/>
            <person name="Yang L."/>
            <person name="Pan H."/>
            <person name="Jiang H."/>
            <person name="Wei Q."/>
            <person name="Fang M."/>
            <person name="Yu H."/>
            <person name="Zhu C."/>
            <person name="Cai Y."/>
            <person name="He Y."/>
            <person name="Gan X."/>
            <person name="Zeng H."/>
            <person name="Yu D."/>
            <person name="Zhu Y."/>
            <person name="Jiang H."/>
            <person name="Qiu Q."/>
            <person name="Yang H."/>
            <person name="Zhang Y.E."/>
            <person name="Wang W."/>
            <person name="Zhu M."/>
            <person name="He S."/>
            <person name="Zhang G."/>
        </authorList>
    </citation>
    <scope>NUCLEOTIDE SEQUENCE [LARGE SCALE GENOMIC DNA]</scope>
    <source>
        <strain evidence="6">Bchr_013</strain>
    </source>
</reference>
<dbReference type="Gene3D" id="1.10.238.10">
    <property type="entry name" value="EF-hand"/>
    <property type="match status" value="2"/>
</dbReference>